<dbReference type="PANTHER" id="PTHR45792:SF2">
    <property type="entry name" value="DIACYLGLYCEROL LIPASE-BETA"/>
    <property type="match status" value="1"/>
</dbReference>
<dbReference type="EMBL" id="MU827778">
    <property type="protein sequence ID" value="KAJ7340221.1"/>
    <property type="molecule type" value="Genomic_DNA"/>
</dbReference>
<evidence type="ECO:0000256" key="1">
    <source>
        <dbReference type="ARBA" id="ARBA00001913"/>
    </source>
</evidence>
<keyword evidence="7" id="KW-0378">Hydrolase</keyword>
<dbReference type="PANTHER" id="PTHR45792">
    <property type="entry name" value="DIACYLGLYCEROL LIPASE HOMOLOG-RELATED"/>
    <property type="match status" value="1"/>
</dbReference>
<proteinExistence type="predicted"/>
<dbReference type="EC" id="3.1.1.116" evidence="14"/>
<keyword evidence="3" id="KW-1003">Cell membrane</keyword>
<comment type="subcellular location">
    <subcellularLocation>
        <location evidence="2">Cell membrane</location>
        <topology evidence="2">Multi-pass membrane protein</topology>
    </subcellularLocation>
</comment>
<keyword evidence="4" id="KW-0597">Phosphoprotein</keyword>
<keyword evidence="8" id="KW-0106">Calcium</keyword>
<keyword evidence="9" id="KW-0442">Lipid degradation</keyword>
<keyword evidence="17" id="KW-1185">Reference proteome</keyword>
<protein>
    <recommendedName>
        <fullName evidence="14">sn-1-specific diacylglycerol lipase</fullName>
        <ecNumber evidence="14">3.1.1.116</ecNumber>
    </recommendedName>
</protein>
<keyword evidence="5" id="KW-0812">Transmembrane</keyword>
<dbReference type="InterPro" id="IPR052214">
    <property type="entry name" value="DAG_Lipase-Related"/>
</dbReference>
<dbReference type="GO" id="GO:0046872">
    <property type="term" value="F:metal ion binding"/>
    <property type="evidence" value="ECO:0007669"/>
    <property type="project" value="UniProtKB-KW"/>
</dbReference>
<gene>
    <name evidence="16" type="ORF">OS493_002953</name>
</gene>
<dbReference type="InterPro" id="IPR029058">
    <property type="entry name" value="AB_hydrolase_fold"/>
</dbReference>
<evidence type="ECO:0000256" key="4">
    <source>
        <dbReference type="ARBA" id="ARBA00022553"/>
    </source>
</evidence>
<comment type="caution">
    <text evidence="16">The sequence shown here is derived from an EMBL/GenBank/DDBJ whole genome shotgun (WGS) entry which is preliminary data.</text>
</comment>
<evidence type="ECO:0000256" key="3">
    <source>
        <dbReference type="ARBA" id="ARBA00022475"/>
    </source>
</evidence>
<evidence type="ECO:0000256" key="7">
    <source>
        <dbReference type="ARBA" id="ARBA00022801"/>
    </source>
</evidence>
<keyword evidence="11" id="KW-0443">Lipid metabolism</keyword>
<comment type="cofactor">
    <cofactor evidence="1">
        <name>Ca(2+)</name>
        <dbReference type="ChEBI" id="CHEBI:29108"/>
    </cofactor>
</comment>
<comment type="catalytic activity">
    <reaction evidence="13">
        <text>a 1,2-diacyl-sn-glycerol + H2O = a 2-acylglycerol + a fatty acid + H(+)</text>
        <dbReference type="Rhea" id="RHEA:33275"/>
        <dbReference type="ChEBI" id="CHEBI:15377"/>
        <dbReference type="ChEBI" id="CHEBI:15378"/>
        <dbReference type="ChEBI" id="CHEBI:17389"/>
        <dbReference type="ChEBI" id="CHEBI:17815"/>
        <dbReference type="ChEBI" id="CHEBI:28868"/>
        <dbReference type="EC" id="3.1.1.116"/>
    </reaction>
    <physiologicalReaction direction="left-to-right" evidence="13">
        <dbReference type="Rhea" id="RHEA:33276"/>
    </physiologicalReaction>
</comment>
<dbReference type="GO" id="GO:0019369">
    <property type="term" value="P:arachidonate metabolic process"/>
    <property type="evidence" value="ECO:0007669"/>
    <property type="project" value="TreeGrafter"/>
</dbReference>
<name>A0A9X0CGA7_9CNID</name>
<dbReference type="OrthoDB" id="438440at2759"/>
<dbReference type="GO" id="GO:0016298">
    <property type="term" value="F:lipase activity"/>
    <property type="evidence" value="ECO:0007669"/>
    <property type="project" value="TreeGrafter"/>
</dbReference>
<evidence type="ECO:0000256" key="11">
    <source>
        <dbReference type="ARBA" id="ARBA00023098"/>
    </source>
</evidence>
<dbReference type="GO" id="GO:0005886">
    <property type="term" value="C:plasma membrane"/>
    <property type="evidence" value="ECO:0007669"/>
    <property type="project" value="UniProtKB-SubCell"/>
</dbReference>
<evidence type="ECO:0000256" key="12">
    <source>
        <dbReference type="ARBA" id="ARBA00023136"/>
    </source>
</evidence>
<evidence type="ECO:0000313" key="17">
    <source>
        <dbReference type="Proteomes" id="UP001163046"/>
    </source>
</evidence>
<keyword evidence="12" id="KW-0472">Membrane</keyword>
<sequence>MLIFLASYIKTFFNYCRNTKGIILKTDTSATENEINPLELEDALTDLTGQQEELNIEGAETCHAHKGILRCARYVKSVLEKRELLQCAFSRAGEDYRLVIVGHSLGAGTASLLAVLLKPAYPDLICFAYSNPSVLSAPATPYCEDFIVSVVLGKDAVPRMGVKSGDELRHDLVSMIRRCSVPKYRVLMSGCWQALFFCVGPRRDGQGDSFPAGRHIHARPYNEQGQGDGRHFFSRSRQYRSIHHTWETNLTQPLLEGMEDENSGLTNGEQSHRYVSDHELQPMPCSLTPVSAEQLYPAGKILQIDKRTSYSLEESHYDVMWADKENYVKLIIHHGMLRDHMPDQVIKALERIFLQDHSVQNV</sequence>
<feature type="domain" description="Fungal lipase-type" evidence="15">
    <location>
        <begin position="40"/>
        <end position="160"/>
    </location>
</feature>
<dbReference type="GO" id="GO:0046340">
    <property type="term" value="P:diacylglycerol catabolic process"/>
    <property type="evidence" value="ECO:0007669"/>
    <property type="project" value="TreeGrafter"/>
</dbReference>
<reference evidence="16" key="1">
    <citation type="submission" date="2023-01" db="EMBL/GenBank/DDBJ databases">
        <title>Genome assembly of the deep-sea coral Lophelia pertusa.</title>
        <authorList>
            <person name="Herrera S."/>
            <person name="Cordes E."/>
        </authorList>
    </citation>
    <scope>NUCLEOTIDE SEQUENCE</scope>
    <source>
        <strain evidence="16">USNM1676648</strain>
        <tissue evidence="16">Polyp</tissue>
    </source>
</reference>
<evidence type="ECO:0000256" key="10">
    <source>
        <dbReference type="ARBA" id="ARBA00022989"/>
    </source>
</evidence>
<keyword evidence="6" id="KW-0479">Metal-binding</keyword>
<organism evidence="16 17">
    <name type="scientific">Desmophyllum pertusum</name>
    <dbReference type="NCBI Taxonomy" id="174260"/>
    <lineage>
        <taxon>Eukaryota</taxon>
        <taxon>Metazoa</taxon>
        <taxon>Cnidaria</taxon>
        <taxon>Anthozoa</taxon>
        <taxon>Hexacorallia</taxon>
        <taxon>Scleractinia</taxon>
        <taxon>Caryophylliina</taxon>
        <taxon>Caryophylliidae</taxon>
        <taxon>Desmophyllum</taxon>
    </lineage>
</organism>
<evidence type="ECO:0000256" key="6">
    <source>
        <dbReference type="ARBA" id="ARBA00022723"/>
    </source>
</evidence>
<dbReference type="Proteomes" id="UP001163046">
    <property type="component" value="Unassembled WGS sequence"/>
</dbReference>
<evidence type="ECO:0000313" key="16">
    <source>
        <dbReference type="EMBL" id="KAJ7340221.1"/>
    </source>
</evidence>
<evidence type="ECO:0000256" key="9">
    <source>
        <dbReference type="ARBA" id="ARBA00022963"/>
    </source>
</evidence>
<dbReference type="Pfam" id="PF01764">
    <property type="entry name" value="Lipase_3"/>
    <property type="match status" value="1"/>
</dbReference>
<evidence type="ECO:0000256" key="2">
    <source>
        <dbReference type="ARBA" id="ARBA00004651"/>
    </source>
</evidence>
<dbReference type="Gene3D" id="3.40.50.1820">
    <property type="entry name" value="alpha/beta hydrolase"/>
    <property type="match status" value="1"/>
</dbReference>
<dbReference type="InterPro" id="IPR002921">
    <property type="entry name" value="Fungal_lipase-type"/>
</dbReference>
<dbReference type="SUPFAM" id="SSF53474">
    <property type="entry name" value="alpha/beta-Hydrolases"/>
    <property type="match status" value="1"/>
</dbReference>
<dbReference type="CDD" id="cd00519">
    <property type="entry name" value="Lipase_3"/>
    <property type="match status" value="1"/>
</dbReference>
<evidence type="ECO:0000256" key="8">
    <source>
        <dbReference type="ARBA" id="ARBA00022837"/>
    </source>
</evidence>
<evidence type="ECO:0000256" key="14">
    <source>
        <dbReference type="ARBA" id="ARBA00026104"/>
    </source>
</evidence>
<accession>A0A9X0CGA7</accession>
<evidence type="ECO:0000259" key="15">
    <source>
        <dbReference type="Pfam" id="PF01764"/>
    </source>
</evidence>
<dbReference type="AlphaFoldDB" id="A0A9X0CGA7"/>
<keyword evidence="10" id="KW-1133">Transmembrane helix</keyword>
<evidence type="ECO:0000256" key="5">
    <source>
        <dbReference type="ARBA" id="ARBA00022692"/>
    </source>
</evidence>
<evidence type="ECO:0000256" key="13">
    <source>
        <dbReference type="ARBA" id="ARBA00024531"/>
    </source>
</evidence>